<dbReference type="PATRIC" id="fig|1121022.4.peg.3494"/>
<evidence type="ECO:0000256" key="4">
    <source>
        <dbReference type="ARBA" id="ARBA00022989"/>
    </source>
</evidence>
<dbReference type="GO" id="GO:0006885">
    <property type="term" value="P:regulation of pH"/>
    <property type="evidence" value="ECO:0007669"/>
    <property type="project" value="UniProtKB-UniRule"/>
</dbReference>
<dbReference type="Pfam" id="PF06965">
    <property type="entry name" value="Na_H_antiport_1"/>
    <property type="match status" value="1"/>
</dbReference>
<dbReference type="InterPro" id="IPR004670">
    <property type="entry name" value="NhaA"/>
</dbReference>
<sequence>MLKKTMSMTADFLKSEAAGGIVLMAVAVIALVVANSPLAETYFHTLHLYVGGLSVLHWINDALMAVFFLLVGLEIKREVLTGELATWSQRALPGIAAFGGVVVPAGVYLMFNLSHPESLKGWAIPAATDIAFALGVLALLGSRVPTSLKIFLTALAIIDDLAAVIIIALFYTAELNLGMLGAAVAGLVVLFVLNRLKVKAIWIYLLIGAVIWFFTLKSGIHATLAGVGVALFIPLNTHKADGDDHHSPLVRLEHALHKPVAFFIVPLFGFANAGVALGGFKLEALLDPVPLGVALGLFVGKQVGVFAAATLAIRSGLAKMPKDTSWFQLYGLAVLTGIGFTMSLFIGGLAFATAPVLQDEVKIGVLLGSTLSGVAGYLLLRAARGAKA</sequence>
<evidence type="ECO:0000313" key="7">
    <source>
        <dbReference type="EMBL" id="ESQ87589.1"/>
    </source>
</evidence>
<dbReference type="PANTHER" id="PTHR30341:SF0">
    <property type="entry name" value="NA(+)_H(+) ANTIPORTER NHAA"/>
    <property type="match status" value="1"/>
</dbReference>
<keyword evidence="6" id="KW-0739">Sodium transport</keyword>
<keyword evidence="8" id="KW-1185">Reference proteome</keyword>
<evidence type="ECO:0000256" key="6">
    <source>
        <dbReference type="HAMAP-Rule" id="MF_01844"/>
    </source>
</evidence>
<protein>
    <recommendedName>
        <fullName evidence="6">Na(+)/H(+) antiporter NhaA</fullName>
    </recommendedName>
    <alternativeName>
        <fullName evidence="6">Sodium/proton antiporter NhaA</fullName>
    </alternativeName>
</protein>
<name>V4PK37_9CAUL</name>
<keyword evidence="6" id="KW-0915">Sodium</keyword>
<keyword evidence="6" id="KW-0813">Transport</keyword>
<dbReference type="AlphaFoldDB" id="V4PK37"/>
<accession>V4PK37</accession>
<comment type="caution">
    <text evidence="7">The sequence shown here is derived from an EMBL/GenBank/DDBJ whole genome shotgun (WGS) entry which is preliminary data.</text>
</comment>
<dbReference type="InterPro" id="IPR023171">
    <property type="entry name" value="Na/H_antiporter_dom_sf"/>
</dbReference>
<keyword evidence="6" id="KW-0406">Ion transport</keyword>
<dbReference type="Gene3D" id="1.20.1530.10">
    <property type="entry name" value="Na+/H+ antiporter like domain"/>
    <property type="match status" value="1"/>
</dbReference>
<feature type="transmembrane region" description="Helical" evidence="6">
    <location>
        <begin position="259"/>
        <end position="280"/>
    </location>
</feature>
<comment type="function">
    <text evidence="6">Na(+)/H(+) antiporter that extrudes sodium in exchange for external protons.</text>
</comment>
<keyword evidence="5 6" id="KW-0472">Membrane</keyword>
<feature type="transmembrane region" description="Helical" evidence="6">
    <location>
        <begin position="91"/>
        <end position="110"/>
    </location>
</feature>
<comment type="catalytic activity">
    <reaction evidence="6">
        <text>Na(+)(in) + 2 H(+)(out) = Na(+)(out) + 2 H(+)(in)</text>
        <dbReference type="Rhea" id="RHEA:29251"/>
        <dbReference type="ChEBI" id="CHEBI:15378"/>
        <dbReference type="ChEBI" id="CHEBI:29101"/>
    </reaction>
</comment>
<feature type="transmembrane region" description="Helical" evidence="6">
    <location>
        <begin position="122"/>
        <end position="141"/>
    </location>
</feature>
<comment type="subcellular location">
    <subcellularLocation>
        <location evidence="1">Cell inner membrane</location>
        <topology evidence="1">Multi-pass membrane protein</topology>
    </subcellularLocation>
    <subcellularLocation>
        <location evidence="6">Cell membrane</location>
        <topology evidence="6">Multi-pass membrane protein</topology>
    </subcellularLocation>
</comment>
<proteinExistence type="inferred from homology"/>
<keyword evidence="2 6" id="KW-1003">Cell membrane</keyword>
<dbReference type="STRING" id="1121022.GCA_000376105_03721"/>
<dbReference type="GO" id="GO:0005886">
    <property type="term" value="C:plasma membrane"/>
    <property type="evidence" value="ECO:0007669"/>
    <property type="project" value="UniProtKB-SubCell"/>
</dbReference>
<dbReference type="NCBIfam" id="NF007111">
    <property type="entry name" value="PRK09560.1"/>
    <property type="match status" value="1"/>
</dbReference>
<feature type="transmembrane region" description="Helical" evidence="6">
    <location>
        <begin position="329"/>
        <end position="351"/>
    </location>
</feature>
<comment type="similarity">
    <text evidence="6">Belongs to the NhaA Na(+)/H(+) (TC 2.A.33) antiporter family.</text>
</comment>
<evidence type="ECO:0000313" key="8">
    <source>
        <dbReference type="Proteomes" id="UP000017837"/>
    </source>
</evidence>
<dbReference type="HAMAP" id="MF_01844">
    <property type="entry name" value="NhaA"/>
    <property type="match status" value="1"/>
</dbReference>
<gene>
    <name evidence="6" type="primary">nhaA</name>
    <name evidence="7" type="ORF">ABENE_17130</name>
</gene>
<feature type="transmembrane region" description="Helical" evidence="6">
    <location>
        <begin position="292"/>
        <end position="317"/>
    </location>
</feature>
<dbReference type="PANTHER" id="PTHR30341">
    <property type="entry name" value="SODIUM ION/PROTON ANTIPORTER NHAA-RELATED"/>
    <property type="match status" value="1"/>
</dbReference>
<keyword evidence="4 6" id="KW-1133">Transmembrane helix</keyword>
<keyword evidence="6" id="KW-0050">Antiport</keyword>
<dbReference type="NCBIfam" id="NF007112">
    <property type="entry name" value="PRK09561.1"/>
    <property type="match status" value="1"/>
</dbReference>
<dbReference type="OrthoDB" id="9808135at2"/>
<dbReference type="NCBIfam" id="TIGR00773">
    <property type="entry name" value="NhaA"/>
    <property type="match status" value="1"/>
</dbReference>
<evidence type="ECO:0000256" key="3">
    <source>
        <dbReference type="ARBA" id="ARBA00022692"/>
    </source>
</evidence>
<evidence type="ECO:0000256" key="1">
    <source>
        <dbReference type="ARBA" id="ARBA00004429"/>
    </source>
</evidence>
<evidence type="ECO:0000256" key="5">
    <source>
        <dbReference type="ARBA" id="ARBA00023136"/>
    </source>
</evidence>
<keyword evidence="3 6" id="KW-0812">Transmembrane</keyword>
<feature type="transmembrane region" description="Helical" evidence="6">
    <location>
        <begin position="150"/>
        <end position="171"/>
    </location>
</feature>
<dbReference type="GO" id="GO:0015385">
    <property type="term" value="F:sodium:proton antiporter activity"/>
    <property type="evidence" value="ECO:0007669"/>
    <property type="project" value="UniProtKB-UniRule"/>
</dbReference>
<feature type="transmembrane region" description="Helical" evidence="6">
    <location>
        <begin position="177"/>
        <end position="193"/>
    </location>
</feature>
<reference evidence="7 8" key="1">
    <citation type="journal article" date="2014" name="Nature">
        <title>Sequential evolution of bacterial morphology by co-option of a developmental regulator.</title>
        <authorList>
            <person name="Jiang C."/>
            <person name="Brown P.J."/>
            <person name="Ducret A."/>
            <person name="Brun Y.V."/>
        </authorList>
    </citation>
    <scope>NUCLEOTIDE SEQUENCE [LARGE SCALE GENOMIC DNA]</scope>
    <source>
        <strain evidence="7 8">DSM 16100</strain>
    </source>
</reference>
<dbReference type="eggNOG" id="COG3004">
    <property type="taxonomic scope" value="Bacteria"/>
</dbReference>
<dbReference type="EMBL" id="AWGB01000043">
    <property type="protein sequence ID" value="ESQ87589.1"/>
    <property type="molecule type" value="Genomic_DNA"/>
</dbReference>
<organism evidence="7 8">
    <name type="scientific">Asticcacaulis benevestitus DSM 16100 = ATCC BAA-896</name>
    <dbReference type="NCBI Taxonomy" id="1121022"/>
    <lineage>
        <taxon>Bacteria</taxon>
        <taxon>Pseudomonadati</taxon>
        <taxon>Pseudomonadota</taxon>
        <taxon>Alphaproteobacteria</taxon>
        <taxon>Caulobacterales</taxon>
        <taxon>Caulobacteraceae</taxon>
        <taxon>Asticcacaulis</taxon>
    </lineage>
</organism>
<feature type="transmembrane region" description="Helical" evidence="6">
    <location>
        <begin position="363"/>
        <end position="380"/>
    </location>
</feature>
<dbReference type="RefSeq" id="WP_018083403.1">
    <property type="nucleotide sequence ID" value="NZ_AQWM01000031.1"/>
</dbReference>
<dbReference type="Proteomes" id="UP000017837">
    <property type="component" value="Unassembled WGS sequence"/>
</dbReference>
<feature type="transmembrane region" description="Helical" evidence="6">
    <location>
        <begin position="46"/>
        <end position="71"/>
    </location>
</feature>
<feature type="transmembrane region" description="Helical" evidence="6">
    <location>
        <begin position="222"/>
        <end position="238"/>
    </location>
</feature>
<feature type="transmembrane region" description="Helical" evidence="6">
    <location>
        <begin position="12"/>
        <end position="34"/>
    </location>
</feature>
<evidence type="ECO:0000256" key="2">
    <source>
        <dbReference type="ARBA" id="ARBA00022475"/>
    </source>
</evidence>
<feature type="transmembrane region" description="Helical" evidence="6">
    <location>
        <begin position="200"/>
        <end position="216"/>
    </location>
</feature>